<dbReference type="GO" id="GO:1902201">
    <property type="term" value="P:negative regulation of bacterial-type flagellum-dependent cell motility"/>
    <property type="evidence" value="ECO:0007669"/>
    <property type="project" value="TreeGrafter"/>
</dbReference>
<dbReference type="InterPro" id="IPR050469">
    <property type="entry name" value="Diguanylate_Cyclase"/>
</dbReference>
<dbReference type="OrthoDB" id="23692at2"/>
<dbReference type="InterPro" id="IPR000160">
    <property type="entry name" value="GGDEF_dom"/>
</dbReference>
<dbReference type="Proteomes" id="UP000293764">
    <property type="component" value="Unassembled WGS sequence"/>
</dbReference>
<dbReference type="CDD" id="cd01949">
    <property type="entry name" value="GGDEF"/>
    <property type="match status" value="1"/>
</dbReference>
<feature type="region of interest" description="Disordered" evidence="1">
    <location>
        <begin position="1"/>
        <end position="27"/>
    </location>
</feature>
<feature type="transmembrane region" description="Helical" evidence="2">
    <location>
        <begin position="108"/>
        <end position="128"/>
    </location>
</feature>
<evidence type="ECO:0000259" key="3">
    <source>
        <dbReference type="PROSITE" id="PS50887"/>
    </source>
</evidence>
<dbReference type="SMART" id="SM00267">
    <property type="entry name" value="GGDEF"/>
    <property type="match status" value="1"/>
</dbReference>
<keyword evidence="5" id="KW-1185">Reference proteome</keyword>
<dbReference type="Gene3D" id="3.30.450.40">
    <property type="match status" value="1"/>
</dbReference>
<name>A0A4Q5MW46_9MICO</name>
<sequence length="517" mass="53706">MPAARRWADSLAASTGPPVAEKRPLSDPGVLRRGAPFAGVAFVAVAVEALTATSSSNLPVLVAVVLTVGALLTAAWVVPWRRLPAWSEALVPLGFFVVVALMNHARGAAATGYPPLVMLPIIWLALYGTRGQLRVAIVATAATLLTPLVLAGSQIYPTSTWGLSVLALAVGAVGGPAVQRLVDESHQRAADVAAVGAITRALTAGADPRPELCAAAAAVAGAGFAVLFEPDDDGVLVATAGTDGLDLDELRVDPQTETAATAQVWRTGRRLYLADVRTDPRASPRLTALTGAVAVLFQPITRDGRRTAVLIVGFPDVRAHLPQAALDLVELVAAEIAAAIDRADLVALMAAQARTDALTGAANRRSWDEALDRELARAVRTGDPLTVALLDMDHFKAYNDSFGHNAGDALLRDLVQALRTELRTGDVIARWGGEEFALALPVCDMAQAQVIAARLLALVPSGQTVSIGLTQAGPGDTPRSLVGRADRALYLAKDGGRNRIGALPAPALPGEIDRAAS</sequence>
<dbReference type="NCBIfam" id="TIGR00254">
    <property type="entry name" value="GGDEF"/>
    <property type="match status" value="1"/>
</dbReference>
<dbReference type="RefSeq" id="WP_130103847.1">
    <property type="nucleotide sequence ID" value="NZ_SDWW01000051.1"/>
</dbReference>
<dbReference type="Pfam" id="PF13185">
    <property type="entry name" value="GAF_2"/>
    <property type="match status" value="1"/>
</dbReference>
<evidence type="ECO:0000256" key="2">
    <source>
        <dbReference type="SAM" id="Phobius"/>
    </source>
</evidence>
<organism evidence="4 5">
    <name type="scientific">Pengzhenrongella frigida</name>
    <dbReference type="NCBI Taxonomy" id="1259133"/>
    <lineage>
        <taxon>Bacteria</taxon>
        <taxon>Bacillati</taxon>
        <taxon>Actinomycetota</taxon>
        <taxon>Actinomycetes</taxon>
        <taxon>Micrococcales</taxon>
        <taxon>Pengzhenrongella</taxon>
    </lineage>
</organism>
<dbReference type="SUPFAM" id="SSF55781">
    <property type="entry name" value="GAF domain-like"/>
    <property type="match status" value="1"/>
</dbReference>
<keyword evidence="2" id="KW-1133">Transmembrane helix</keyword>
<dbReference type="AlphaFoldDB" id="A0A4Q5MW46"/>
<dbReference type="PROSITE" id="PS50887">
    <property type="entry name" value="GGDEF"/>
    <property type="match status" value="1"/>
</dbReference>
<dbReference type="GO" id="GO:0043709">
    <property type="term" value="P:cell adhesion involved in single-species biofilm formation"/>
    <property type="evidence" value="ECO:0007669"/>
    <property type="project" value="TreeGrafter"/>
</dbReference>
<dbReference type="SMART" id="SM00065">
    <property type="entry name" value="GAF"/>
    <property type="match status" value="1"/>
</dbReference>
<gene>
    <name evidence="4" type="ORF">EUA98_16780</name>
</gene>
<dbReference type="PANTHER" id="PTHR45138:SF24">
    <property type="entry name" value="DIGUANYLATE CYCLASE DGCC-RELATED"/>
    <property type="match status" value="1"/>
</dbReference>
<dbReference type="InterPro" id="IPR043128">
    <property type="entry name" value="Rev_trsase/Diguanyl_cyclase"/>
</dbReference>
<evidence type="ECO:0000313" key="4">
    <source>
        <dbReference type="EMBL" id="RYV49816.1"/>
    </source>
</evidence>
<evidence type="ECO:0000256" key="1">
    <source>
        <dbReference type="SAM" id="MobiDB-lite"/>
    </source>
</evidence>
<dbReference type="Pfam" id="PF00990">
    <property type="entry name" value="GGDEF"/>
    <property type="match status" value="1"/>
</dbReference>
<dbReference type="GO" id="GO:0005886">
    <property type="term" value="C:plasma membrane"/>
    <property type="evidence" value="ECO:0007669"/>
    <property type="project" value="TreeGrafter"/>
</dbReference>
<dbReference type="Gene3D" id="3.30.70.270">
    <property type="match status" value="1"/>
</dbReference>
<dbReference type="InterPro" id="IPR029787">
    <property type="entry name" value="Nucleotide_cyclase"/>
</dbReference>
<feature type="domain" description="GGDEF" evidence="3">
    <location>
        <begin position="383"/>
        <end position="505"/>
    </location>
</feature>
<dbReference type="EMBL" id="SDWW01000051">
    <property type="protein sequence ID" value="RYV49816.1"/>
    <property type="molecule type" value="Genomic_DNA"/>
</dbReference>
<dbReference type="PANTHER" id="PTHR45138">
    <property type="entry name" value="REGULATORY COMPONENTS OF SENSORY TRANSDUCTION SYSTEM"/>
    <property type="match status" value="1"/>
</dbReference>
<dbReference type="FunFam" id="3.30.70.270:FF:000001">
    <property type="entry name" value="Diguanylate cyclase domain protein"/>
    <property type="match status" value="1"/>
</dbReference>
<protein>
    <submittedName>
        <fullName evidence="4">GGDEF domain-containing protein</fullName>
    </submittedName>
</protein>
<comment type="caution">
    <text evidence="4">The sequence shown here is derived from an EMBL/GenBank/DDBJ whole genome shotgun (WGS) entry which is preliminary data.</text>
</comment>
<dbReference type="InterPro" id="IPR029016">
    <property type="entry name" value="GAF-like_dom_sf"/>
</dbReference>
<reference evidence="4 5" key="1">
    <citation type="submission" date="2019-01" db="EMBL/GenBank/DDBJ databases">
        <title>Novel species of Cellulomonas.</title>
        <authorList>
            <person name="Liu Q."/>
            <person name="Xin Y.-H."/>
        </authorList>
    </citation>
    <scope>NUCLEOTIDE SEQUENCE [LARGE SCALE GENOMIC DNA]</scope>
    <source>
        <strain evidence="4 5">HLT2-17</strain>
    </source>
</reference>
<dbReference type="GO" id="GO:0052621">
    <property type="term" value="F:diguanylate cyclase activity"/>
    <property type="evidence" value="ECO:0007669"/>
    <property type="project" value="TreeGrafter"/>
</dbReference>
<dbReference type="SUPFAM" id="SSF55073">
    <property type="entry name" value="Nucleotide cyclase"/>
    <property type="match status" value="1"/>
</dbReference>
<evidence type="ECO:0000313" key="5">
    <source>
        <dbReference type="Proteomes" id="UP000293764"/>
    </source>
</evidence>
<proteinExistence type="predicted"/>
<feature type="transmembrane region" description="Helical" evidence="2">
    <location>
        <begin position="135"/>
        <end position="155"/>
    </location>
</feature>
<keyword evidence="2" id="KW-0472">Membrane</keyword>
<accession>A0A4Q5MW46</accession>
<keyword evidence="2" id="KW-0812">Transmembrane</keyword>
<dbReference type="InterPro" id="IPR003018">
    <property type="entry name" value="GAF"/>
</dbReference>
<feature type="transmembrane region" description="Helical" evidence="2">
    <location>
        <begin position="58"/>
        <end position="78"/>
    </location>
</feature>